<reference evidence="2" key="2">
    <citation type="submission" date="2015-01" db="EMBL/GenBank/DDBJ databases">
        <title>Evolutionary Origins and Diversification of the Mycorrhizal Mutualists.</title>
        <authorList>
            <consortium name="DOE Joint Genome Institute"/>
            <consortium name="Mycorrhizal Genomics Consortium"/>
            <person name="Kohler A."/>
            <person name="Kuo A."/>
            <person name="Nagy L.G."/>
            <person name="Floudas D."/>
            <person name="Copeland A."/>
            <person name="Barry K.W."/>
            <person name="Cichocki N."/>
            <person name="Veneault-Fourrey C."/>
            <person name="LaButti K."/>
            <person name="Lindquist E.A."/>
            <person name="Lipzen A."/>
            <person name="Lundell T."/>
            <person name="Morin E."/>
            <person name="Murat C."/>
            <person name="Riley R."/>
            <person name="Ohm R."/>
            <person name="Sun H."/>
            <person name="Tunlid A."/>
            <person name="Henrissat B."/>
            <person name="Grigoriev I.V."/>
            <person name="Hibbett D.S."/>
            <person name="Martin F."/>
        </authorList>
    </citation>
    <scope>NUCLEOTIDE SEQUENCE [LARGE SCALE GENOMIC DNA]</scope>
    <source>
        <strain evidence="2">Ve08.2h10</strain>
    </source>
</reference>
<protein>
    <submittedName>
        <fullName evidence="1">Uncharacterized protein</fullName>
    </submittedName>
</protein>
<dbReference type="OrthoDB" id="2506088at2759"/>
<dbReference type="STRING" id="930991.A0A0D0CLL6"/>
<dbReference type="Proteomes" id="UP000054538">
    <property type="component" value="Unassembled WGS sequence"/>
</dbReference>
<dbReference type="HOGENOM" id="CLU_004591_0_2_1"/>
<feature type="non-terminal residue" evidence="1">
    <location>
        <position position="1"/>
    </location>
</feature>
<gene>
    <name evidence="1" type="ORF">PAXRUDRAFT_170674</name>
</gene>
<evidence type="ECO:0000313" key="2">
    <source>
        <dbReference type="Proteomes" id="UP000054538"/>
    </source>
</evidence>
<sequence>TMGIRDSISQGILNTLIEMGKKLHKREARAPAMPESEVRAILEKELVDFLGRKTLEDVINPLLGMQDMLLCLCFLNIHLDMLTKILHTILLGVVKYFWGQMVYLLDRAKLLSMFQSRLESIDHDGLNAPSLIPEYICRYKGGLIRKHFKSLAQVMPFVIHSLVPQSVIDGWTTIGELVVLLWHTKIDDTEVYMAQLSRTIEDFLNVTAICALSILISKPKFHFLVHLPLYIQPFGPALLFSTEHYESFNHVFRLLCIHSSQQGLS</sequence>
<name>A0A0D0CLL6_9AGAM</name>
<dbReference type="AlphaFoldDB" id="A0A0D0CLL6"/>
<dbReference type="InParanoid" id="A0A0D0CLL6"/>
<evidence type="ECO:0000313" key="1">
    <source>
        <dbReference type="EMBL" id="KIK76178.1"/>
    </source>
</evidence>
<dbReference type="PANTHER" id="PTHR31912">
    <property type="entry name" value="IP13529P"/>
    <property type="match status" value="1"/>
</dbReference>
<dbReference type="EMBL" id="KN827628">
    <property type="protein sequence ID" value="KIK76178.1"/>
    <property type="molecule type" value="Genomic_DNA"/>
</dbReference>
<proteinExistence type="predicted"/>
<keyword evidence="2" id="KW-1185">Reference proteome</keyword>
<organism evidence="1 2">
    <name type="scientific">Paxillus rubicundulus Ve08.2h10</name>
    <dbReference type="NCBI Taxonomy" id="930991"/>
    <lineage>
        <taxon>Eukaryota</taxon>
        <taxon>Fungi</taxon>
        <taxon>Dikarya</taxon>
        <taxon>Basidiomycota</taxon>
        <taxon>Agaricomycotina</taxon>
        <taxon>Agaricomycetes</taxon>
        <taxon>Agaricomycetidae</taxon>
        <taxon>Boletales</taxon>
        <taxon>Paxilineae</taxon>
        <taxon>Paxillaceae</taxon>
        <taxon>Paxillus</taxon>
    </lineage>
</organism>
<dbReference type="PANTHER" id="PTHR31912:SF34">
    <property type="entry name" value="NOTOCHORD-RELATED PROTEIN"/>
    <property type="match status" value="1"/>
</dbReference>
<reference evidence="1 2" key="1">
    <citation type="submission" date="2014-04" db="EMBL/GenBank/DDBJ databases">
        <authorList>
            <consortium name="DOE Joint Genome Institute"/>
            <person name="Kuo A."/>
            <person name="Kohler A."/>
            <person name="Jargeat P."/>
            <person name="Nagy L.G."/>
            <person name="Floudas D."/>
            <person name="Copeland A."/>
            <person name="Barry K.W."/>
            <person name="Cichocki N."/>
            <person name="Veneault-Fourrey C."/>
            <person name="LaButti K."/>
            <person name="Lindquist E.A."/>
            <person name="Lipzen A."/>
            <person name="Lundell T."/>
            <person name="Morin E."/>
            <person name="Murat C."/>
            <person name="Sun H."/>
            <person name="Tunlid A."/>
            <person name="Henrissat B."/>
            <person name="Grigoriev I.V."/>
            <person name="Hibbett D.S."/>
            <person name="Martin F."/>
            <person name="Nordberg H.P."/>
            <person name="Cantor M.N."/>
            <person name="Hua S.X."/>
        </authorList>
    </citation>
    <scope>NUCLEOTIDE SEQUENCE [LARGE SCALE GENOMIC DNA]</scope>
    <source>
        <strain evidence="1 2">Ve08.2h10</strain>
    </source>
</reference>
<accession>A0A0D0CLL6</accession>